<keyword evidence="1" id="KW-0472">Membrane</keyword>
<protein>
    <submittedName>
        <fullName evidence="2">Uncharacterized protein</fullName>
    </submittedName>
</protein>
<feature type="transmembrane region" description="Helical" evidence="1">
    <location>
        <begin position="5"/>
        <end position="24"/>
    </location>
</feature>
<feature type="transmembrane region" description="Helical" evidence="1">
    <location>
        <begin position="30"/>
        <end position="53"/>
    </location>
</feature>
<accession>A0A923E9V3</accession>
<evidence type="ECO:0000313" key="3">
    <source>
        <dbReference type="Proteomes" id="UP000563151"/>
    </source>
</evidence>
<organism evidence="2 3">
    <name type="scientific">Clostridium tetanomorphum</name>
    <dbReference type="NCBI Taxonomy" id="1553"/>
    <lineage>
        <taxon>Bacteria</taxon>
        <taxon>Bacillati</taxon>
        <taxon>Bacillota</taxon>
        <taxon>Clostridia</taxon>
        <taxon>Eubacteriales</taxon>
        <taxon>Clostridiaceae</taxon>
        <taxon>Clostridium</taxon>
    </lineage>
</organism>
<dbReference type="EMBL" id="JAAZWO010000022">
    <property type="protein sequence ID" value="MBC2399135.1"/>
    <property type="molecule type" value="Genomic_DNA"/>
</dbReference>
<evidence type="ECO:0000313" key="2">
    <source>
        <dbReference type="EMBL" id="MBC2399135.1"/>
    </source>
</evidence>
<dbReference type="AlphaFoldDB" id="A0A923E9V3"/>
<name>A0A923E9V3_CLOTT</name>
<evidence type="ECO:0000256" key="1">
    <source>
        <dbReference type="SAM" id="Phobius"/>
    </source>
</evidence>
<keyword evidence="1" id="KW-1133">Transmembrane helix</keyword>
<reference evidence="2 3" key="1">
    <citation type="submission" date="2020-04" db="EMBL/GenBank/DDBJ databases">
        <title>Genomic insights into acetone-butanol-ethanol (ABE) fermentation by sequencing solventogenic clostridia strains.</title>
        <authorList>
            <person name="Brown S."/>
        </authorList>
    </citation>
    <scope>NUCLEOTIDE SEQUENCE [LARGE SCALE GENOMIC DNA]</scope>
    <source>
        <strain evidence="2 3">DJ011</strain>
    </source>
</reference>
<keyword evidence="3" id="KW-1185">Reference proteome</keyword>
<dbReference type="RefSeq" id="WP_035148307.1">
    <property type="nucleotide sequence ID" value="NZ_JAAZWO010000022.1"/>
</dbReference>
<dbReference type="Proteomes" id="UP000563151">
    <property type="component" value="Unassembled WGS sequence"/>
</dbReference>
<feature type="transmembrane region" description="Helical" evidence="1">
    <location>
        <begin position="65"/>
        <end position="83"/>
    </location>
</feature>
<gene>
    <name evidence="2" type="ORF">HGG79_15330</name>
</gene>
<proteinExistence type="predicted"/>
<comment type="caution">
    <text evidence="2">The sequence shown here is derived from an EMBL/GenBank/DDBJ whole genome shotgun (WGS) entry which is preliminary data.</text>
</comment>
<keyword evidence="1" id="KW-0812">Transmembrane</keyword>
<sequence length="87" mass="9920">MKDKILSIISFITIFVPITILFVWKPTNPNATAIVIGYCIFIALSFCYTFFLFAKKQLRDIYTKISLALNGLYLIGILALIVFPRLI</sequence>